<dbReference type="STRING" id="331648.BST97_07220"/>
<dbReference type="AlphaFoldDB" id="A0A1W6MJX1"/>
<gene>
    <name evidence="1" type="ORF">BST97_07220</name>
</gene>
<accession>A0A1W6MJX1</accession>
<reference evidence="1 2" key="1">
    <citation type="submission" date="2016-11" db="EMBL/GenBank/DDBJ databases">
        <title>Trade-off between light-utilization and light-protection in marine flavobacteria.</title>
        <authorList>
            <person name="Kumagai Y."/>
        </authorList>
    </citation>
    <scope>NUCLEOTIDE SEQUENCE [LARGE SCALE GENOMIC DNA]</scope>
    <source>
        <strain evidence="1 2">JCM 13191</strain>
    </source>
</reference>
<evidence type="ECO:0008006" key="3">
    <source>
        <dbReference type="Google" id="ProtNLM"/>
    </source>
</evidence>
<evidence type="ECO:0000313" key="2">
    <source>
        <dbReference type="Proteomes" id="UP000193431"/>
    </source>
</evidence>
<organism evidence="1 2">
    <name type="scientific">Nonlabens spongiae</name>
    <dbReference type="NCBI Taxonomy" id="331648"/>
    <lineage>
        <taxon>Bacteria</taxon>
        <taxon>Pseudomonadati</taxon>
        <taxon>Bacteroidota</taxon>
        <taxon>Flavobacteriia</taxon>
        <taxon>Flavobacteriales</taxon>
        <taxon>Flavobacteriaceae</taxon>
        <taxon>Nonlabens</taxon>
    </lineage>
</organism>
<dbReference type="Proteomes" id="UP000193431">
    <property type="component" value="Chromosome"/>
</dbReference>
<sequence length="113" mass="13543">MEYEFSKKPYGQDGLFGVKYDSLEASFMALFEINSHLWTAEKIQLLIDKSLSLKNDEEYEYKGDGSNLFMIIDKNEVFFYSSYSDKEEEDFIWPFDKFIQFLEDFKQFVTENQ</sequence>
<name>A0A1W6MJX1_9FLAO</name>
<dbReference type="EMBL" id="CP019344">
    <property type="protein sequence ID" value="ARN77806.1"/>
    <property type="molecule type" value="Genomic_DNA"/>
</dbReference>
<evidence type="ECO:0000313" key="1">
    <source>
        <dbReference type="EMBL" id="ARN77806.1"/>
    </source>
</evidence>
<dbReference type="RefSeq" id="WP_085766605.1">
    <property type="nucleotide sequence ID" value="NZ_CP019344.1"/>
</dbReference>
<dbReference type="OrthoDB" id="1449877at2"/>
<keyword evidence="2" id="KW-1185">Reference proteome</keyword>
<proteinExistence type="predicted"/>
<protein>
    <recommendedName>
        <fullName evidence="3">SMI1/KNR4 family protein</fullName>
    </recommendedName>
</protein>